<name>A0A8H5IDE5_9HYPO</name>
<dbReference type="Proteomes" id="UP000582016">
    <property type="component" value="Unassembled WGS sequence"/>
</dbReference>
<evidence type="ECO:0000256" key="2">
    <source>
        <dbReference type="SAM" id="MobiDB-lite"/>
    </source>
</evidence>
<evidence type="ECO:0000313" key="3">
    <source>
        <dbReference type="EMBL" id="KAF5534709.1"/>
    </source>
</evidence>
<accession>A0A8H5IDE5</accession>
<protein>
    <submittedName>
        <fullName evidence="3">Uncharacterized protein</fullName>
    </submittedName>
</protein>
<proteinExistence type="predicted"/>
<sequence length="515" mass="58079">MSEPRPKRWAAIAAQDESDHVDEEDDTPSAEALEHAKHLFDRRRPVSGSTAAQIVRRITLPTPEGWSDDDEAVISGYWDASPAKTHSARINQGRHAALLALFKTSIRVVGLAPITMISPIHCLRYQPVSRDNSGLESIYSQTFCALLTSLIVHPGFGGNKHHIIWALQYAVACRLDDRRAWPHEQYRGYCPALGLVSHKIGNGKAPEPIHAMHRSARDEIITHGDRDPNPWSDFLYHLGDTVASHGSPRPPVVEHFRKYGEFDVLPVTLWDLQALEKAVDTMEWPEEDMRYPVSEAWKAWKTVRKGRDVPAIKQLPEMFELLHKDIYRQTYSRSSPVPLSDQDESADVALLPSSPVDGNLTEVDIDMAHDHVDELSDFSGYSSSDGHVRDEEDMGMMELVNDEVPSEAGLPTPLPSALQSTVEARFNKRLSDFMKKQREITAEQEKTNTALQSRIKELEMQLVDKQRQIDLLRTAHNSSEQHSEFVTMTAPQRTAAVTDDEGFPVPPIWRSLKEF</sequence>
<evidence type="ECO:0000256" key="1">
    <source>
        <dbReference type="SAM" id="Coils"/>
    </source>
</evidence>
<organism evidence="3 4">
    <name type="scientific">Fusarium phyllophilum</name>
    <dbReference type="NCBI Taxonomy" id="47803"/>
    <lineage>
        <taxon>Eukaryota</taxon>
        <taxon>Fungi</taxon>
        <taxon>Dikarya</taxon>
        <taxon>Ascomycota</taxon>
        <taxon>Pezizomycotina</taxon>
        <taxon>Sordariomycetes</taxon>
        <taxon>Hypocreomycetidae</taxon>
        <taxon>Hypocreales</taxon>
        <taxon>Nectriaceae</taxon>
        <taxon>Fusarium</taxon>
        <taxon>Fusarium fujikuroi species complex</taxon>
    </lineage>
</organism>
<dbReference type="EMBL" id="JAAOAQ010000776">
    <property type="protein sequence ID" value="KAF5534709.1"/>
    <property type="molecule type" value="Genomic_DNA"/>
</dbReference>
<dbReference type="OrthoDB" id="4754366at2759"/>
<comment type="caution">
    <text evidence="3">The sequence shown here is derived from an EMBL/GenBank/DDBJ whole genome shotgun (WGS) entry which is preliminary data.</text>
</comment>
<feature type="region of interest" description="Disordered" evidence="2">
    <location>
        <begin position="1"/>
        <end position="29"/>
    </location>
</feature>
<keyword evidence="1" id="KW-0175">Coiled coil</keyword>
<dbReference type="AlphaFoldDB" id="A0A8H5IDE5"/>
<reference evidence="3 4" key="1">
    <citation type="submission" date="2020-05" db="EMBL/GenBank/DDBJ databases">
        <title>Identification and distribution of gene clusters putatively required for synthesis of sphingolipid metabolism inhibitors in phylogenetically diverse species of the filamentous fungus Fusarium.</title>
        <authorList>
            <person name="Kim H.-S."/>
            <person name="Busman M."/>
            <person name="Brown D.W."/>
            <person name="Divon H."/>
            <person name="Uhlig S."/>
            <person name="Proctor R.H."/>
        </authorList>
    </citation>
    <scope>NUCLEOTIDE SEQUENCE [LARGE SCALE GENOMIC DNA]</scope>
    <source>
        <strain evidence="3 4">NRRL 13617</strain>
    </source>
</reference>
<keyword evidence="4" id="KW-1185">Reference proteome</keyword>
<feature type="compositionally biased region" description="Acidic residues" evidence="2">
    <location>
        <begin position="19"/>
        <end position="28"/>
    </location>
</feature>
<feature type="coiled-coil region" evidence="1">
    <location>
        <begin position="441"/>
        <end position="475"/>
    </location>
</feature>
<evidence type="ECO:0000313" key="4">
    <source>
        <dbReference type="Proteomes" id="UP000582016"/>
    </source>
</evidence>
<gene>
    <name evidence="3" type="ORF">FPHYL_13370</name>
</gene>